<keyword evidence="3" id="KW-1185">Reference proteome</keyword>
<dbReference type="Pfam" id="PF00535">
    <property type="entry name" value="Glycos_transf_2"/>
    <property type="match status" value="1"/>
</dbReference>
<dbReference type="InterPro" id="IPR001173">
    <property type="entry name" value="Glyco_trans_2-like"/>
</dbReference>
<comment type="caution">
    <text evidence="2">The sequence shown here is derived from an EMBL/GenBank/DDBJ whole genome shotgun (WGS) entry which is preliminary data.</text>
</comment>
<dbReference type="InterPro" id="IPR029044">
    <property type="entry name" value="Nucleotide-diphossugar_trans"/>
</dbReference>
<reference evidence="2" key="1">
    <citation type="journal article" date="2014" name="Int. J. Syst. Evol. Microbiol.">
        <title>Complete genome sequence of Corynebacterium casei LMG S-19264T (=DSM 44701T), isolated from a smear-ripened cheese.</title>
        <authorList>
            <consortium name="US DOE Joint Genome Institute (JGI-PGF)"/>
            <person name="Walter F."/>
            <person name="Albersmeier A."/>
            <person name="Kalinowski J."/>
            <person name="Ruckert C."/>
        </authorList>
    </citation>
    <scope>NUCLEOTIDE SEQUENCE</scope>
    <source>
        <strain evidence="2">CGMCC 1.15958</strain>
    </source>
</reference>
<dbReference type="EMBL" id="BMKK01000006">
    <property type="protein sequence ID" value="GGD64499.1"/>
    <property type="molecule type" value="Genomic_DNA"/>
</dbReference>
<dbReference type="CDD" id="cd04186">
    <property type="entry name" value="GT_2_like_c"/>
    <property type="match status" value="1"/>
</dbReference>
<dbReference type="AlphaFoldDB" id="A0A917DRM9"/>
<dbReference type="RefSeq" id="WP_188767005.1">
    <property type="nucleotide sequence ID" value="NZ_BMKK01000006.1"/>
</dbReference>
<evidence type="ECO:0000313" key="3">
    <source>
        <dbReference type="Proteomes" id="UP000609064"/>
    </source>
</evidence>
<name>A0A917DRM9_9BACT</name>
<proteinExistence type="predicted"/>
<gene>
    <name evidence="2" type="ORF">GCM10011514_30610</name>
</gene>
<dbReference type="PANTHER" id="PTHR43179:SF10">
    <property type="entry name" value="GLYCOSYL TRANSFERASE"/>
    <property type="match status" value="1"/>
</dbReference>
<dbReference type="GO" id="GO:0016740">
    <property type="term" value="F:transferase activity"/>
    <property type="evidence" value="ECO:0007669"/>
    <property type="project" value="UniProtKB-KW"/>
</dbReference>
<protein>
    <submittedName>
        <fullName evidence="2">Glycosyl transferase family 2</fullName>
    </submittedName>
</protein>
<dbReference type="Proteomes" id="UP000609064">
    <property type="component" value="Unassembled WGS sequence"/>
</dbReference>
<keyword evidence="2" id="KW-0808">Transferase</keyword>
<organism evidence="2 3">
    <name type="scientific">Emticicia aquatilis</name>
    <dbReference type="NCBI Taxonomy" id="1537369"/>
    <lineage>
        <taxon>Bacteria</taxon>
        <taxon>Pseudomonadati</taxon>
        <taxon>Bacteroidota</taxon>
        <taxon>Cytophagia</taxon>
        <taxon>Cytophagales</taxon>
        <taxon>Leadbetterellaceae</taxon>
        <taxon>Emticicia</taxon>
    </lineage>
</organism>
<evidence type="ECO:0000313" key="2">
    <source>
        <dbReference type="EMBL" id="GGD64499.1"/>
    </source>
</evidence>
<dbReference type="PANTHER" id="PTHR43179">
    <property type="entry name" value="RHAMNOSYLTRANSFERASE WBBL"/>
    <property type="match status" value="1"/>
</dbReference>
<accession>A0A917DRM9</accession>
<dbReference type="SUPFAM" id="SSF53448">
    <property type="entry name" value="Nucleotide-diphospho-sugar transferases"/>
    <property type="match status" value="1"/>
</dbReference>
<dbReference type="Gene3D" id="3.90.550.10">
    <property type="entry name" value="Spore Coat Polysaccharide Biosynthesis Protein SpsA, Chain A"/>
    <property type="match status" value="1"/>
</dbReference>
<reference evidence="2" key="2">
    <citation type="submission" date="2020-09" db="EMBL/GenBank/DDBJ databases">
        <authorList>
            <person name="Sun Q."/>
            <person name="Zhou Y."/>
        </authorList>
    </citation>
    <scope>NUCLEOTIDE SEQUENCE</scope>
    <source>
        <strain evidence="2">CGMCC 1.15958</strain>
    </source>
</reference>
<feature type="domain" description="Glycosyltransferase 2-like" evidence="1">
    <location>
        <begin position="9"/>
        <end position="186"/>
    </location>
</feature>
<evidence type="ECO:0000259" key="1">
    <source>
        <dbReference type="Pfam" id="PF00535"/>
    </source>
</evidence>
<sequence length="273" mass="31919">MKCVIAGSIVLYNNDSETLRKAIESFLDTELNVRLYLIDNSTSNSLKKLKTLDDRIEYVHNNANIGFGAAHNIAIKSAIDMGAKYHFVINPDIFFYGNVIETMIAFIEMDSSVGMLMPQILYPDGSIQYLPKLLPSPIQIIWRKIGMPKTAFRKFIDLYELRKVPQKQICNVPVLSGCFSLLNLNAIKEVGLYDDTFFMYFEDWDLSRRVHQKYKTLYFPLVSVYHEYERGANKSFRLFKIFIKSAFSYYKKWGFFIDKERHKINKKTLEQFN</sequence>